<evidence type="ECO:0000313" key="3">
    <source>
        <dbReference type="EMBL" id="VDM21575.1"/>
    </source>
</evidence>
<dbReference type="InterPro" id="IPR009048">
    <property type="entry name" value="A-macroglobulin_rcpt-bd"/>
</dbReference>
<evidence type="ECO:0000259" key="2">
    <source>
        <dbReference type="SMART" id="SM01361"/>
    </source>
</evidence>
<dbReference type="STRING" id="6205.A0A0R3WQC2"/>
<dbReference type="InterPro" id="IPR050473">
    <property type="entry name" value="A2M/Complement_sys"/>
</dbReference>
<dbReference type="SMART" id="SM01419">
    <property type="entry name" value="Thiol-ester_cl"/>
    <property type="match status" value="1"/>
</dbReference>
<dbReference type="PROSITE" id="PS00477">
    <property type="entry name" value="ALPHA_2_MACROGLOBULIN"/>
    <property type="match status" value="1"/>
</dbReference>
<dbReference type="SUPFAM" id="SSF48239">
    <property type="entry name" value="Terpenoid cyclases/Protein prenyltransferases"/>
    <property type="match status" value="1"/>
</dbReference>
<dbReference type="Pfam" id="PF07677">
    <property type="entry name" value="A2M_recep"/>
    <property type="match status" value="1"/>
</dbReference>
<dbReference type="Gene3D" id="2.60.40.690">
    <property type="entry name" value="Alpha-macroglobulin, receptor-binding domain"/>
    <property type="match status" value="1"/>
</dbReference>
<dbReference type="InterPro" id="IPR047565">
    <property type="entry name" value="Alpha-macroglob_thiol-ester_cl"/>
</dbReference>
<dbReference type="Gene3D" id="1.50.10.20">
    <property type="match status" value="1"/>
</dbReference>
<feature type="domain" description="Alpha-macroglobulin receptor-binding" evidence="2">
    <location>
        <begin position="478"/>
        <end position="571"/>
    </location>
</feature>
<dbReference type="SUPFAM" id="SSF49410">
    <property type="entry name" value="Alpha-macroglobulin receptor domain"/>
    <property type="match status" value="1"/>
</dbReference>
<dbReference type="Gene3D" id="2.60.120.1540">
    <property type="match status" value="1"/>
</dbReference>
<accession>A0A0R3WQC2</accession>
<sequence>MIISLPDKQIVADSLRSYVAVSGNVVGRALTNLHSLIQMPTGCGEQNLVKVAPSVYVLQHLLLNRQKNYTREDDSSRYNRIIKKAAKYILDGFENQLYYRHPNNGAFSVFGPHHSTNGSTWLTAYVFEVFSEAEKLPIVAIAGQRLDAHDILSSAFDFLLSQQQTSRDGCFEEGDSRFLPWVKNSNEVENRLQLTAHVLAALGSASTAMREAKGEGFRHCVRSAIRCVESTVQHQPLIRLSTILLAKVVYATKAFVSEVTSSIRKAMIIELMSRSKMKSTISGSLRWWADSASMVTGSHLTKVLDLETTAYSLLALSPADLSQEDQLATMKWILQQQNEKGGFYSTKDTVVALHALTQSAETFPSPIQATSIVIHSGPQFLVNVRVDLNKGNRLITRIFEVGAHNQSEISSLQVRIKSAARVCISIFFTAIYNVPQIRSKKNIFEVEVVVNHSTSSATVACTTALITPCLRSTHAQATGMLLMVLQLPSGWIVTVDELEKVTFNAGLRRLEFNAHKQEVSAYLNGFSNESSDAERCFTMALHQRTYVQEAQSGIITAHDYYNPQEIVNASFQLDPCQLYWEQPLVGVATSNPTSFVTKNEVTIPTTTTIETVTDLKSLCPKCEIIEHLDLLARLNRSLCLHNLSLYVFKTYNAINRTSIFGLLHSFDYGNRLASWNTTLMMLEDCKCQIVFEEVFGLFGPHIHPGSTNVVLAGRDVVSLEDLVKSTSKFKEMLEIKIKEVNNDEQTKWCAKRISFFVLLKKLVTR</sequence>
<dbReference type="InterPro" id="IPR008930">
    <property type="entry name" value="Terpenoid_cyclase/PrenylTrfase"/>
</dbReference>
<dbReference type="InterPro" id="IPR036595">
    <property type="entry name" value="A-macroglobulin_rcpt-bd_sf"/>
</dbReference>
<reference evidence="3 4" key="2">
    <citation type="submission" date="2018-11" db="EMBL/GenBank/DDBJ databases">
        <authorList>
            <consortium name="Pathogen Informatics"/>
        </authorList>
    </citation>
    <scope>NUCLEOTIDE SEQUENCE [LARGE SCALE GENOMIC DNA]</scope>
</reference>
<evidence type="ECO:0000313" key="5">
    <source>
        <dbReference type="WBParaSite" id="TTAC_0000296201-mRNA-1"/>
    </source>
</evidence>
<dbReference type="InterPro" id="IPR011626">
    <property type="entry name" value="Alpha-macroglobulin_TED"/>
</dbReference>
<gene>
    <name evidence="3" type="ORF">TTAC_LOCUS2947</name>
</gene>
<dbReference type="WBParaSite" id="TTAC_0000296201-mRNA-1">
    <property type="protein sequence ID" value="TTAC_0000296201-mRNA-1"/>
    <property type="gene ID" value="TTAC_0000296201"/>
</dbReference>
<dbReference type="OrthoDB" id="9998011at2759"/>
<dbReference type="InterPro" id="IPR019742">
    <property type="entry name" value="MacrogloblnA2_CS"/>
</dbReference>
<dbReference type="Proteomes" id="UP000274429">
    <property type="component" value="Unassembled WGS sequence"/>
</dbReference>
<organism evidence="5">
    <name type="scientific">Hydatigena taeniaeformis</name>
    <name type="common">Feline tapeworm</name>
    <name type="synonym">Taenia taeniaeformis</name>
    <dbReference type="NCBI Taxonomy" id="6205"/>
    <lineage>
        <taxon>Eukaryota</taxon>
        <taxon>Metazoa</taxon>
        <taxon>Spiralia</taxon>
        <taxon>Lophotrochozoa</taxon>
        <taxon>Platyhelminthes</taxon>
        <taxon>Cestoda</taxon>
        <taxon>Eucestoda</taxon>
        <taxon>Cyclophyllidea</taxon>
        <taxon>Taeniidae</taxon>
        <taxon>Hydatigera</taxon>
    </lineage>
</organism>
<dbReference type="AlphaFoldDB" id="A0A0R3WQC2"/>
<dbReference type="Pfam" id="PF07678">
    <property type="entry name" value="TED_complement"/>
    <property type="match status" value="1"/>
</dbReference>
<dbReference type="PANTHER" id="PTHR11412:SF171">
    <property type="entry name" value="PREGNANCY ZONE PROTEIN-LIKE PROTEIN"/>
    <property type="match status" value="1"/>
</dbReference>
<reference evidence="5" key="1">
    <citation type="submission" date="2017-02" db="UniProtKB">
        <authorList>
            <consortium name="WormBaseParasite"/>
        </authorList>
    </citation>
    <scope>IDENTIFICATION</scope>
</reference>
<dbReference type="GO" id="GO:0005615">
    <property type="term" value="C:extracellular space"/>
    <property type="evidence" value="ECO:0007669"/>
    <property type="project" value="InterPro"/>
</dbReference>
<protein>
    <submittedName>
        <fullName evidence="5">A2M_recep domain-containing protein</fullName>
    </submittedName>
</protein>
<dbReference type="SMART" id="SM01361">
    <property type="entry name" value="A2M_recep"/>
    <property type="match status" value="1"/>
</dbReference>
<evidence type="ECO:0000256" key="1">
    <source>
        <dbReference type="ARBA" id="ARBA00023157"/>
    </source>
</evidence>
<name>A0A0R3WQC2_HYDTA</name>
<keyword evidence="1" id="KW-1015">Disulfide bond</keyword>
<dbReference type="EMBL" id="UYWX01001715">
    <property type="protein sequence ID" value="VDM21575.1"/>
    <property type="molecule type" value="Genomic_DNA"/>
</dbReference>
<evidence type="ECO:0000313" key="4">
    <source>
        <dbReference type="Proteomes" id="UP000274429"/>
    </source>
</evidence>
<proteinExistence type="predicted"/>
<dbReference type="PANTHER" id="PTHR11412">
    <property type="entry name" value="MACROGLOBULIN / COMPLEMENT"/>
    <property type="match status" value="1"/>
</dbReference>
<keyword evidence="4" id="KW-1185">Reference proteome</keyword>